<dbReference type="SUPFAM" id="SSF53448">
    <property type="entry name" value="Nucleotide-diphospho-sugar transferases"/>
    <property type="match status" value="1"/>
</dbReference>
<feature type="domain" description="Glycosyltransferase 2-like" evidence="1">
    <location>
        <begin position="16"/>
        <end position="150"/>
    </location>
</feature>
<reference evidence="2 3" key="1">
    <citation type="submission" date="2019-03" db="EMBL/GenBank/DDBJ databases">
        <title>Genomic Encyclopedia of Archaeal and Bacterial Type Strains, Phase II (KMG-II): from individual species to whole genera.</title>
        <authorList>
            <person name="Goeker M."/>
        </authorList>
    </citation>
    <scope>NUCLEOTIDE SEQUENCE [LARGE SCALE GENOMIC DNA]</scope>
    <source>
        <strain evidence="2 3">DSM 26433</strain>
    </source>
</reference>
<organism evidence="2 3">
    <name type="scientific">Shimia isoporae</name>
    <dbReference type="NCBI Taxonomy" id="647720"/>
    <lineage>
        <taxon>Bacteria</taxon>
        <taxon>Pseudomonadati</taxon>
        <taxon>Pseudomonadota</taxon>
        <taxon>Alphaproteobacteria</taxon>
        <taxon>Rhodobacterales</taxon>
        <taxon>Roseobacteraceae</taxon>
    </lineage>
</organism>
<dbReference type="InterPro" id="IPR029044">
    <property type="entry name" value="Nucleotide-diphossugar_trans"/>
</dbReference>
<proteinExistence type="predicted"/>
<dbReference type="Pfam" id="PF00535">
    <property type="entry name" value="Glycos_transf_2"/>
    <property type="match status" value="1"/>
</dbReference>
<dbReference type="RefSeq" id="WP_165929185.1">
    <property type="nucleotide sequence ID" value="NZ_SMGR01000002.1"/>
</dbReference>
<protein>
    <submittedName>
        <fullName evidence="2">Glycosyltransferase involved in cell wall biosynthesis</fullName>
    </submittedName>
</protein>
<comment type="caution">
    <text evidence="2">The sequence shown here is derived from an EMBL/GenBank/DDBJ whole genome shotgun (WGS) entry which is preliminary data.</text>
</comment>
<gene>
    <name evidence="2" type="ORF">BXY66_2803</name>
</gene>
<dbReference type="Gene3D" id="3.90.550.10">
    <property type="entry name" value="Spore Coat Polysaccharide Biosynthesis Protein SpsA, Chain A"/>
    <property type="match status" value="1"/>
</dbReference>
<dbReference type="PANTHER" id="PTHR22916">
    <property type="entry name" value="GLYCOSYLTRANSFERASE"/>
    <property type="match status" value="1"/>
</dbReference>
<keyword evidence="2" id="KW-0808">Transferase</keyword>
<evidence type="ECO:0000313" key="3">
    <source>
        <dbReference type="Proteomes" id="UP000295673"/>
    </source>
</evidence>
<evidence type="ECO:0000259" key="1">
    <source>
        <dbReference type="Pfam" id="PF00535"/>
    </source>
</evidence>
<keyword evidence="3" id="KW-1185">Reference proteome</keyword>
<evidence type="ECO:0000313" key="2">
    <source>
        <dbReference type="EMBL" id="TCL01488.1"/>
    </source>
</evidence>
<dbReference type="EMBL" id="SMGR01000002">
    <property type="protein sequence ID" value="TCL01488.1"/>
    <property type="molecule type" value="Genomic_DNA"/>
</dbReference>
<accession>A0A4R1N438</accession>
<dbReference type="AlphaFoldDB" id="A0A4R1N438"/>
<sequence>MPNISTSQEVNAVRVTVFMPTFNQKNLVSQALESVLSQKVDFRYEIFVHDDASSDGTREILEAYAEKHPDIIRLMLQDENQYSQGRRILALALPEFRGEYVAFLDGDDLWTNDTKLAKQVAYMDANPGCALCQTMSSYWDSANEIELKEFPPLVRREPLPGSYLATGNFVQACATILRLSALGKLPDDFDAIPFGDYAVYALAARNGWIGFIPEKMARYHFHETNTWASLPVETRIERTKSVKRYLLSYLPWYQLPFWRASLVDKKPVALWRLFRRLDRFKIQLSASN</sequence>
<dbReference type="Proteomes" id="UP000295673">
    <property type="component" value="Unassembled WGS sequence"/>
</dbReference>
<dbReference type="PANTHER" id="PTHR22916:SF3">
    <property type="entry name" value="UDP-GLCNAC:BETAGAL BETA-1,3-N-ACETYLGLUCOSAMINYLTRANSFERASE-LIKE PROTEIN 1"/>
    <property type="match status" value="1"/>
</dbReference>
<dbReference type="GO" id="GO:0016758">
    <property type="term" value="F:hexosyltransferase activity"/>
    <property type="evidence" value="ECO:0007669"/>
    <property type="project" value="UniProtKB-ARBA"/>
</dbReference>
<dbReference type="InterPro" id="IPR001173">
    <property type="entry name" value="Glyco_trans_2-like"/>
</dbReference>
<name>A0A4R1N438_9RHOB</name>